<evidence type="ECO:0000313" key="2">
    <source>
        <dbReference type="Proteomes" id="UP000281128"/>
    </source>
</evidence>
<reference evidence="1 2" key="1">
    <citation type="submission" date="2018-09" db="EMBL/GenBank/DDBJ databases">
        <title>Roseovarius spongiae sp. nov., isolated from a marine sponge.</title>
        <authorList>
            <person name="Zhuang L."/>
            <person name="Luo L."/>
        </authorList>
    </citation>
    <scope>NUCLEOTIDE SEQUENCE [LARGE SCALE GENOMIC DNA]</scope>
    <source>
        <strain evidence="1 2">HN-E21</strain>
    </source>
</reference>
<protein>
    <submittedName>
        <fullName evidence="1">Uncharacterized protein</fullName>
    </submittedName>
</protein>
<name>A0A3A8APS3_9RHOB</name>
<dbReference type="EMBL" id="RAPE01000010">
    <property type="protein sequence ID" value="RKF12277.1"/>
    <property type="molecule type" value="Genomic_DNA"/>
</dbReference>
<comment type="caution">
    <text evidence="1">The sequence shown here is derived from an EMBL/GenBank/DDBJ whole genome shotgun (WGS) entry which is preliminary data.</text>
</comment>
<keyword evidence="2" id="KW-1185">Reference proteome</keyword>
<proteinExistence type="predicted"/>
<dbReference type="Proteomes" id="UP000281128">
    <property type="component" value="Unassembled WGS sequence"/>
</dbReference>
<accession>A0A3A8APS3</accession>
<sequence>MSECLLDDRMIFAVIIVDHGVRFACRGGSRRMGFSALRGQVECEKRAEKQRAYQDDRFDFASFVQKMPFSF</sequence>
<dbReference type="AlphaFoldDB" id="A0A3A8APS3"/>
<evidence type="ECO:0000313" key="1">
    <source>
        <dbReference type="EMBL" id="RKF12277.1"/>
    </source>
</evidence>
<organism evidence="1 2">
    <name type="scientific">Roseovarius spongiae</name>
    <dbReference type="NCBI Taxonomy" id="2320272"/>
    <lineage>
        <taxon>Bacteria</taxon>
        <taxon>Pseudomonadati</taxon>
        <taxon>Pseudomonadota</taxon>
        <taxon>Alphaproteobacteria</taxon>
        <taxon>Rhodobacterales</taxon>
        <taxon>Roseobacteraceae</taxon>
        <taxon>Roseovarius</taxon>
    </lineage>
</organism>
<gene>
    <name evidence="1" type="ORF">D6850_18800</name>
</gene>